<reference evidence="1 2" key="1">
    <citation type="submission" date="2018-06" db="EMBL/GenBank/DDBJ databases">
        <title>Natronomonas sp. F16-60 a new haloarchaeon isolated from a solar saltern of Isla Cristina, Huelva, Spain.</title>
        <authorList>
            <person name="Duran-Viseras A."/>
            <person name="Sanchez-Porro C."/>
            <person name="Ventosa A."/>
        </authorList>
    </citation>
    <scope>NUCLEOTIDE SEQUENCE [LARGE SCALE GENOMIC DNA]</scope>
    <source>
        <strain evidence="1 2">F16-60</strain>
    </source>
</reference>
<name>A0A554MXM4_9EURY</name>
<evidence type="ECO:0000313" key="2">
    <source>
        <dbReference type="Proteomes" id="UP000319894"/>
    </source>
</evidence>
<proteinExistence type="predicted"/>
<sequence>MANTAGQGDARVIIEATGSGDLASLNPTVDGEKATAIDPGTPLRAADYSDVDDLPKLVQPDAVDVDIEMGTKPADQFTGEISGTLTIHFGTGGNRSELSDVLS</sequence>
<dbReference type="InParanoid" id="A0A554MXM4"/>
<accession>A0A554MXM4</accession>
<evidence type="ECO:0000313" key="1">
    <source>
        <dbReference type="EMBL" id="TSD09859.1"/>
    </source>
</evidence>
<dbReference type="EMBL" id="QMDX01000010">
    <property type="protein sequence ID" value="TSD09859.1"/>
    <property type="molecule type" value="Genomic_DNA"/>
</dbReference>
<dbReference type="Proteomes" id="UP000319894">
    <property type="component" value="Unassembled WGS sequence"/>
</dbReference>
<keyword evidence="2" id="KW-1185">Reference proteome</keyword>
<organism evidence="1 2">
    <name type="scientific">Haloglomus irregulare</name>
    <dbReference type="NCBI Taxonomy" id="2234134"/>
    <lineage>
        <taxon>Archaea</taxon>
        <taxon>Methanobacteriati</taxon>
        <taxon>Methanobacteriota</taxon>
        <taxon>Stenosarchaea group</taxon>
        <taxon>Halobacteria</taxon>
        <taxon>Halobacteriales</taxon>
        <taxon>Natronomonadaceae</taxon>
        <taxon>Haloglomus</taxon>
    </lineage>
</organism>
<dbReference type="AlphaFoldDB" id="A0A554MXM4"/>
<gene>
    <name evidence="1" type="ORF">DP107_13870</name>
</gene>
<comment type="caution">
    <text evidence="1">The sequence shown here is derived from an EMBL/GenBank/DDBJ whole genome shotgun (WGS) entry which is preliminary data.</text>
</comment>
<protein>
    <submittedName>
        <fullName evidence="1">Uncharacterized protein</fullName>
    </submittedName>
</protein>